<evidence type="ECO:0000256" key="2">
    <source>
        <dbReference type="ARBA" id="ARBA00009344"/>
    </source>
</evidence>
<dbReference type="EMBL" id="GEFH01000425">
    <property type="protein sequence ID" value="JAP68156.1"/>
    <property type="molecule type" value="mRNA"/>
</dbReference>
<evidence type="ECO:0000259" key="13">
    <source>
        <dbReference type="Pfam" id="PF21800"/>
    </source>
</evidence>
<keyword evidence="4 10" id="KW-0698">rRNA processing</keyword>
<dbReference type="InterPro" id="IPR036612">
    <property type="entry name" value="KH_dom_type_1_sf"/>
</dbReference>
<comment type="function">
    <text evidence="8">Required for 40S ribosome biogenesis. Involved in nucleolar processing of pre-18S ribosomal RNA and ribosome assembly. Binds to RNA. Required for female germline development, cell viability during eye development and for survival of dividing cells and epithelial cells during early wing disk development.</text>
</comment>
<organism evidence="14">
    <name type="scientific">Hyalomma excavatum</name>
    <dbReference type="NCBI Taxonomy" id="257692"/>
    <lineage>
        <taxon>Eukaryota</taxon>
        <taxon>Metazoa</taxon>
        <taxon>Ecdysozoa</taxon>
        <taxon>Arthropoda</taxon>
        <taxon>Chelicerata</taxon>
        <taxon>Arachnida</taxon>
        <taxon>Acari</taxon>
        <taxon>Parasitiformes</taxon>
        <taxon>Ixodida</taxon>
        <taxon>Ixodoidea</taxon>
        <taxon>Ixodidae</taxon>
        <taxon>Hyalomminae</taxon>
        <taxon>Hyalomma</taxon>
    </lineage>
</organism>
<dbReference type="PANTHER" id="PTHR12581:SF0">
    <property type="entry name" value="KRR1 SMALL SUBUNIT PROCESSOME COMPONENT HOMOLOG"/>
    <property type="match status" value="1"/>
</dbReference>
<dbReference type="GO" id="GO:0006364">
    <property type="term" value="P:rRNA processing"/>
    <property type="evidence" value="ECO:0007669"/>
    <property type="project" value="UniProtKB-KW"/>
</dbReference>
<evidence type="ECO:0000256" key="6">
    <source>
        <dbReference type="ARBA" id="ARBA00023242"/>
    </source>
</evidence>
<sequence length="348" mass="40077">MSDEPNDVPAGPSSDGAWSMPLPAFTKEDNPHGVLCESAFATLFPKYREKYLRECWPLVKKTLSEHGVSAELDVIEGSMTVTTTRKMWDPYIILKARDMIKLLSRSVPYEQAIRVLDDGVGCDIVKIGRLVRNRERFIKRRQRLVGPNGTTLKAIELLTNCYVLVQGNTVAALGPYKGLQHVRKIVEDTMKNIHPVYNIKALMIKRELAKDPKLRNENWDRFLPHFKAQTLSKRKKPKKQRVKGEYTPFPPPQPESKMDKELASGEYFLKERERKAKKKQEKEQSKAEAEAKRQERRNKSFQPPQEPKYVPKKQPTSEKATPVDIEALKKKVQSSSKKKPEKKVQWQS</sequence>
<proteinExistence type="evidence at transcript level"/>
<dbReference type="InterPro" id="IPR048550">
    <property type="entry name" value="KRR1-like_KH1_euk"/>
</dbReference>
<keyword evidence="6 10" id="KW-0539">Nucleus</keyword>
<evidence type="ECO:0000256" key="1">
    <source>
        <dbReference type="ARBA" id="ARBA00004604"/>
    </source>
</evidence>
<evidence type="ECO:0000259" key="12">
    <source>
        <dbReference type="Pfam" id="PF17903"/>
    </source>
</evidence>
<comment type="subunit">
    <text evidence="9">Monomer. Component of the ribosomal small subunit (SSU) processome.</text>
</comment>
<evidence type="ECO:0000256" key="8">
    <source>
        <dbReference type="ARBA" id="ARBA00024689"/>
    </source>
</evidence>
<dbReference type="GO" id="GO:0032040">
    <property type="term" value="C:small-subunit processome"/>
    <property type="evidence" value="ECO:0007669"/>
    <property type="project" value="TreeGrafter"/>
</dbReference>
<evidence type="ECO:0000256" key="10">
    <source>
        <dbReference type="PIRNR" id="PIRNR006515"/>
    </source>
</evidence>
<evidence type="ECO:0000256" key="5">
    <source>
        <dbReference type="ARBA" id="ARBA00022884"/>
    </source>
</evidence>
<protein>
    <recommendedName>
        <fullName evidence="10">KRR1 small subunit processome component</fullName>
    </recommendedName>
    <alternativeName>
        <fullName evidence="10">KRR-R motif-containing protein 1</fullName>
    </alternativeName>
</protein>
<feature type="compositionally biased region" description="Basic residues" evidence="11">
    <location>
        <begin position="330"/>
        <end position="341"/>
    </location>
</feature>
<feature type="compositionally biased region" description="Basic residues" evidence="11">
    <location>
        <begin position="232"/>
        <end position="241"/>
    </location>
</feature>
<evidence type="ECO:0000313" key="14">
    <source>
        <dbReference type="EMBL" id="JAP68156.1"/>
    </source>
</evidence>
<evidence type="ECO:0000256" key="11">
    <source>
        <dbReference type="SAM" id="MobiDB-lite"/>
    </source>
</evidence>
<keyword evidence="3 10" id="KW-0690">Ribosome biogenesis</keyword>
<comment type="subcellular location">
    <subcellularLocation>
        <location evidence="1 10">Nucleus</location>
        <location evidence="1 10">Nucleolus</location>
    </subcellularLocation>
</comment>
<feature type="domain" description="KRR1 small subunit processome component first KH" evidence="12">
    <location>
        <begin position="38"/>
        <end position="118"/>
    </location>
</feature>
<dbReference type="InterPro" id="IPR041174">
    <property type="entry name" value="KRR1-like_KH1"/>
</dbReference>
<feature type="domain" description="KRR1 small subunit processome component second KH" evidence="13">
    <location>
        <begin position="121"/>
        <end position="210"/>
    </location>
</feature>
<evidence type="ECO:0000256" key="7">
    <source>
        <dbReference type="ARBA" id="ARBA00023274"/>
    </source>
</evidence>
<dbReference type="Pfam" id="PF21800">
    <property type="entry name" value="KH_KRR1_2nd"/>
    <property type="match status" value="1"/>
</dbReference>
<dbReference type="InterPro" id="IPR048548">
    <property type="entry name" value="KRR1-like_KH2"/>
</dbReference>
<dbReference type="AlphaFoldDB" id="A0A131XR43"/>
<reference evidence="14" key="1">
    <citation type="journal article" date="2017" name="Ticks Tick Borne Dis.">
        <title>An insight into the sialome of Hyalomma excavatum.</title>
        <authorList>
            <person name="Ribeiro J.M."/>
            <person name="Slovak M."/>
            <person name="Francischetti I.M."/>
        </authorList>
    </citation>
    <scope>NUCLEOTIDE SEQUENCE</scope>
    <source>
        <strain evidence="14">Samish</strain>
        <tissue evidence="14">Salivary glands</tissue>
    </source>
</reference>
<dbReference type="PANTHER" id="PTHR12581">
    <property type="entry name" value="HIV-1 REV BINDING PROTEIN 2, 3"/>
    <property type="match status" value="1"/>
</dbReference>
<evidence type="ECO:0000256" key="4">
    <source>
        <dbReference type="ARBA" id="ARBA00022552"/>
    </source>
</evidence>
<dbReference type="SUPFAM" id="SSF54791">
    <property type="entry name" value="Eukaryotic type KH-domain (KH-domain type I)"/>
    <property type="match status" value="1"/>
</dbReference>
<accession>A0A131XR43</accession>
<dbReference type="CDD" id="cd22394">
    <property type="entry name" value="KH-I_KRR1_rpt2"/>
    <property type="match status" value="1"/>
</dbReference>
<dbReference type="CDD" id="cd22393">
    <property type="entry name" value="KH-I_KRR1_rpt1"/>
    <property type="match status" value="1"/>
</dbReference>
<dbReference type="FunFam" id="3.30.1370.10:FF:000011">
    <property type="entry name" value="KRR1 small subunit processome component"/>
    <property type="match status" value="1"/>
</dbReference>
<dbReference type="Pfam" id="PF17903">
    <property type="entry name" value="KH_KRR1_1st"/>
    <property type="match status" value="1"/>
</dbReference>
<feature type="compositionally biased region" description="Basic and acidic residues" evidence="11">
    <location>
        <begin position="256"/>
        <end position="293"/>
    </location>
</feature>
<dbReference type="FunFam" id="3.30.1370.10:FF:000014">
    <property type="entry name" value="KRR1 small subunit processome component"/>
    <property type="match status" value="1"/>
</dbReference>
<evidence type="ECO:0000256" key="3">
    <source>
        <dbReference type="ARBA" id="ARBA00022517"/>
    </source>
</evidence>
<feature type="region of interest" description="Disordered" evidence="11">
    <location>
        <begin position="1"/>
        <end position="22"/>
    </location>
</feature>
<dbReference type="InterPro" id="IPR048549">
    <property type="entry name" value="KRR1-like_KH2_euk"/>
</dbReference>
<name>A0A131XR43_9ACAR</name>
<keyword evidence="5 10" id="KW-0694">RNA-binding</keyword>
<evidence type="ECO:0000256" key="9">
    <source>
        <dbReference type="ARBA" id="ARBA00025925"/>
    </source>
</evidence>
<dbReference type="GO" id="GO:0003723">
    <property type="term" value="F:RNA binding"/>
    <property type="evidence" value="ECO:0007669"/>
    <property type="project" value="UniProtKB-KW"/>
</dbReference>
<dbReference type="PIRSF" id="PIRSF006515">
    <property type="entry name" value="KRR1"/>
    <property type="match status" value="1"/>
</dbReference>
<feature type="region of interest" description="Disordered" evidence="11">
    <location>
        <begin position="228"/>
        <end position="348"/>
    </location>
</feature>
<keyword evidence="7 10" id="KW-0687">Ribonucleoprotein</keyword>
<dbReference type="Gene3D" id="3.30.1370.10">
    <property type="entry name" value="K Homology domain, type 1"/>
    <property type="match status" value="2"/>
</dbReference>
<dbReference type="InterPro" id="IPR024166">
    <property type="entry name" value="rRNA_assembly_KRR1"/>
</dbReference>
<comment type="similarity">
    <text evidence="2 10">Belongs to the KRR1 family.</text>
</comment>